<feature type="domain" description="DUF4378" evidence="2">
    <location>
        <begin position="746"/>
        <end position="847"/>
    </location>
</feature>
<dbReference type="PANTHER" id="PTHR21726">
    <property type="entry name" value="PHOSPHATIDYLINOSITOL N-ACETYLGLUCOSAMINYLTRANSFERASE SUBUNIT P DOWN SYNDROME CRITICAL REGION PROTEIN 5 -RELATED"/>
    <property type="match status" value="1"/>
</dbReference>
<reference evidence="4" key="1">
    <citation type="submission" date="2022-05" db="EMBL/GenBank/DDBJ databases">
        <title>The Musa troglodytarum L. genome provides insights into the mechanism of non-climacteric behaviour and enrichment of carotenoids.</title>
        <authorList>
            <person name="Wang J."/>
        </authorList>
    </citation>
    <scope>NUCLEOTIDE SEQUENCE</scope>
    <source>
        <tissue evidence="4">Leaf</tissue>
    </source>
</reference>
<dbReference type="PANTHER" id="PTHR21726:SF61">
    <property type="entry name" value="DNAA INITIATOR-ASSOCIATING PROTEIN"/>
    <property type="match status" value="1"/>
</dbReference>
<organism evidence="4 5">
    <name type="scientific">Musa troglodytarum</name>
    <name type="common">fe'i banana</name>
    <dbReference type="NCBI Taxonomy" id="320322"/>
    <lineage>
        <taxon>Eukaryota</taxon>
        <taxon>Viridiplantae</taxon>
        <taxon>Streptophyta</taxon>
        <taxon>Embryophyta</taxon>
        <taxon>Tracheophyta</taxon>
        <taxon>Spermatophyta</taxon>
        <taxon>Magnoliopsida</taxon>
        <taxon>Liliopsida</taxon>
        <taxon>Zingiberales</taxon>
        <taxon>Musaceae</taxon>
        <taxon>Musa</taxon>
    </lineage>
</organism>
<evidence type="ECO:0008006" key="6">
    <source>
        <dbReference type="Google" id="ProtNLM"/>
    </source>
</evidence>
<evidence type="ECO:0000259" key="3">
    <source>
        <dbReference type="Pfam" id="PF14383"/>
    </source>
</evidence>
<feature type="region of interest" description="Disordered" evidence="1">
    <location>
        <begin position="486"/>
        <end position="534"/>
    </location>
</feature>
<name>A0A9E7EG04_9LILI</name>
<evidence type="ECO:0000313" key="5">
    <source>
        <dbReference type="Proteomes" id="UP001055439"/>
    </source>
</evidence>
<dbReference type="AlphaFoldDB" id="A0A9E7EG04"/>
<gene>
    <name evidence="4" type="ORF">MUK42_36686</name>
</gene>
<evidence type="ECO:0000256" key="1">
    <source>
        <dbReference type="SAM" id="MobiDB-lite"/>
    </source>
</evidence>
<feature type="compositionally biased region" description="Polar residues" evidence="1">
    <location>
        <begin position="513"/>
        <end position="533"/>
    </location>
</feature>
<keyword evidence="5" id="KW-1185">Reference proteome</keyword>
<sequence>MREGGSASNLTIVERKETRRKPGGCIGVFFQLFDWKKKKQFPKKLFPPVTAAKRVLRRIGGHEKLTVAKHLLVPQENSGGIAAVKRAETGRSCSSQDSRATGMCTPGLVARLMGLESLPIAHHDNTRHASTSDFDDVECLKVGSRPQKLPKTGRFLKNRRPTGNASRIGSDALQLNMSLEQQRKLALLLKGQRTPSKRKKARLVEVATKILEPGLQSRNRLKFGITGVGISSNIAEGSDAPFLSKKPDEPLRYDFLLGSCTSCGNLVEVVDLRSTDNTAQGLDHGHGALDSDDGSSLPSSSYDTAVLGSEKRVRTLPIRGEDIKRSCSLITAKGQSRASPLALEAKTNSVHSRDRKCSVRNEQDMCRMHESIAPKQNNWRLNQSTLSNENLVSGSRQHSQQCNTRFSNAVIGTKKFAAANKSFESRTLANCRTRASKKNVIKLGKCDLDQDDMVPKGRPMSNGAFMKQRNLRKELVKSKISGSIGNHLRNRTSFRSDSQEDAKAGGGSRKKNSTGSSMLNSQTRQVSGSTFHQNKVERRKAFNELTGCTSPKELVSSQESENLSSQNEIEEDALFAYLEDKITDLSYLDENNLQADHYFPGISSLSILERMISTLLNRGSPSPKNTGRAKNNLHFPCIDSSDDAIFDGQRAKTTEKVQASYNYLDTQVGVKSRTSAICSTSCDNRPNLMTALEVSLPADGCFCWDLNCTSGCKPDYKSSERFCNKTLEREQENNDSSLTLLLLEGNPLRLLLLDCMMECLDSLYSCFYYTGCNSWFRSQMFLSKNRLAKSIEEEIIRWHHMAGKSLTELIEQDVQHPSSDWPSSKIGGSAEVSEDIEEDLLEYMINELVIDFCQC</sequence>
<accession>A0A9E7EG04</accession>
<proteinExistence type="predicted"/>
<evidence type="ECO:0000259" key="2">
    <source>
        <dbReference type="Pfam" id="PF14309"/>
    </source>
</evidence>
<feature type="region of interest" description="Disordered" evidence="1">
    <location>
        <begin position="283"/>
        <end position="303"/>
    </location>
</feature>
<dbReference type="EMBL" id="CP097502">
    <property type="protein sequence ID" value="URD76519.1"/>
    <property type="molecule type" value="Genomic_DNA"/>
</dbReference>
<dbReference type="Pfam" id="PF14309">
    <property type="entry name" value="DUF4378"/>
    <property type="match status" value="1"/>
</dbReference>
<dbReference type="Proteomes" id="UP001055439">
    <property type="component" value="Chromosome 1"/>
</dbReference>
<protein>
    <recommendedName>
        <fullName evidence="6">DUF4378 domain-containing protein</fullName>
    </recommendedName>
</protein>
<evidence type="ECO:0000313" key="4">
    <source>
        <dbReference type="EMBL" id="URD76519.1"/>
    </source>
</evidence>
<dbReference type="InterPro" id="IPR032795">
    <property type="entry name" value="DUF3741-assoc"/>
</dbReference>
<feature type="domain" description="DUF3741" evidence="3">
    <location>
        <begin position="94"/>
        <end position="122"/>
    </location>
</feature>
<dbReference type="OrthoDB" id="1928505at2759"/>
<dbReference type="InterPro" id="IPR025486">
    <property type="entry name" value="DUF4378"/>
</dbReference>
<dbReference type="Pfam" id="PF14383">
    <property type="entry name" value="VARLMGL"/>
    <property type="match status" value="1"/>
</dbReference>